<evidence type="ECO:0000256" key="6">
    <source>
        <dbReference type="SAM" id="MobiDB-lite"/>
    </source>
</evidence>
<gene>
    <name evidence="7" type="ORF">BWQ96_08740</name>
</gene>
<comment type="subcellular location">
    <subcellularLocation>
        <location evidence="1">Mitochondrion inner membrane</location>
    </subcellularLocation>
</comment>
<keyword evidence="2" id="KW-0999">Mitochondrion inner membrane</keyword>
<evidence type="ECO:0000256" key="3">
    <source>
        <dbReference type="ARBA" id="ARBA00022946"/>
    </source>
</evidence>
<keyword evidence="3" id="KW-0809">Transit peptide</keyword>
<dbReference type="Proteomes" id="UP000247409">
    <property type="component" value="Unassembled WGS sequence"/>
</dbReference>
<proteinExistence type="predicted"/>
<evidence type="ECO:0000256" key="5">
    <source>
        <dbReference type="ARBA" id="ARBA00023136"/>
    </source>
</evidence>
<dbReference type="EMBL" id="NBIV01000210">
    <property type="protein sequence ID" value="PXF41537.1"/>
    <property type="molecule type" value="Genomic_DNA"/>
</dbReference>
<dbReference type="InterPro" id="IPR001349">
    <property type="entry name" value="Cyt_c_oxidase_su6a"/>
</dbReference>
<sequence>MAFRAAPRIVSRRLSTLAGTIDKSATKGPKLPAGNDPSAAHGPAHAIADTNRWRIVSVVFAVPVLGYAILQSMNEHQHVDAPPEYPYLKIASRVPRFPWGDDDLIGTSYERHAKAHGGEEH</sequence>
<dbReference type="GO" id="GO:0006123">
    <property type="term" value="P:mitochondrial electron transport, cytochrome c to oxygen"/>
    <property type="evidence" value="ECO:0007669"/>
    <property type="project" value="TreeGrafter"/>
</dbReference>
<evidence type="ECO:0000313" key="7">
    <source>
        <dbReference type="EMBL" id="PXF41537.1"/>
    </source>
</evidence>
<evidence type="ECO:0000256" key="1">
    <source>
        <dbReference type="ARBA" id="ARBA00004273"/>
    </source>
</evidence>
<dbReference type="PANTHER" id="PTHR11504">
    <property type="entry name" value="CYTOCHROME C OXIDASE POLYPEPTIDE VIA"/>
    <property type="match status" value="1"/>
</dbReference>
<organism evidence="7 8">
    <name type="scientific">Gracilariopsis chorda</name>
    <dbReference type="NCBI Taxonomy" id="448386"/>
    <lineage>
        <taxon>Eukaryota</taxon>
        <taxon>Rhodophyta</taxon>
        <taxon>Florideophyceae</taxon>
        <taxon>Rhodymeniophycidae</taxon>
        <taxon>Gracilariales</taxon>
        <taxon>Gracilariaceae</taxon>
        <taxon>Gracilariopsis</taxon>
    </lineage>
</organism>
<evidence type="ECO:0008006" key="9">
    <source>
        <dbReference type="Google" id="ProtNLM"/>
    </source>
</evidence>
<name>A0A2V3IHI6_9FLOR</name>
<dbReference type="InterPro" id="IPR036418">
    <property type="entry name" value="Cyt_c_oxidase_su6a_sf"/>
</dbReference>
<dbReference type="SUPFAM" id="SSF81411">
    <property type="entry name" value="Mitochondrial cytochrome c oxidase subunit VIa"/>
    <property type="match status" value="1"/>
</dbReference>
<dbReference type="GO" id="GO:0005743">
    <property type="term" value="C:mitochondrial inner membrane"/>
    <property type="evidence" value="ECO:0007669"/>
    <property type="project" value="UniProtKB-SubCell"/>
</dbReference>
<evidence type="ECO:0000256" key="4">
    <source>
        <dbReference type="ARBA" id="ARBA00023128"/>
    </source>
</evidence>
<dbReference type="PANTHER" id="PTHR11504:SF0">
    <property type="entry name" value="CYTOCHROME C OXIDASE SUBUNIT"/>
    <property type="match status" value="1"/>
</dbReference>
<feature type="region of interest" description="Disordered" evidence="6">
    <location>
        <begin position="22"/>
        <end position="44"/>
    </location>
</feature>
<evidence type="ECO:0000313" key="8">
    <source>
        <dbReference type="Proteomes" id="UP000247409"/>
    </source>
</evidence>
<protein>
    <recommendedName>
        <fullName evidence="9">Cytochrome c oxidase subunit 6a, mitochondrial</fullName>
    </recommendedName>
</protein>
<dbReference type="Gene3D" id="4.10.95.10">
    <property type="entry name" value="Cytochrome c oxidase, subunit VIa"/>
    <property type="match status" value="1"/>
</dbReference>
<dbReference type="GO" id="GO:0030234">
    <property type="term" value="F:enzyme regulator activity"/>
    <property type="evidence" value="ECO:0007669"/>
    <property type="project" value="TreeGrafter"/>
</dbReference>
<reference evidence="7 8" key="1">
    <citation type="journal article" date="2018" name="Mol. Biol. Evol.">
        <title>Analysis of the draft genome of the red seaweed Gracilariopsis chorda provides insights into genome size evolution in Rhodophyta.</title>
        <authorList>
            <person name="Lee J."/>
            <person name="Yang E.C."/>
            <person name="Graf L."/>
            <person name="Yang J.H."/>
            <person name="Qiu H."/>
            <person name="Zel Zion U."/>
            <person name="Chan C.X."/>
            <person name="Stephens T.G."/>
            <person name="Weber A.P.M."/>
            <person name="Boo G.H."/>
            <person name="Boo S.M."/>
            <person name="Kim K.M."/>
            <person name="Shin Y."/>
            <person name="Jung M."/>
            <person name="Lee S.J."/>
            <person name="Yim H.S."/>
            <person name="Lee J.H."/>
            <person name="Bhattacharya D."/>
            <person name="Yoon H.S."/>
        </authorList>
    </citation>
    <scope>NUCLEOTIDE SEQUENCE [LARGE SCALE GENOMIC DNA]</scope>
    <source>
        <strain evidence="7 8">SKKU-2015</strain>
        <tissue evidence="7">Whole body</tissue>
    </source>
</reference>
<keyword evidence="5" id="KW-0472">Membrane</keyword>
<keyword evidence="4" id="KW-0496">Mitochondrion</keyword>
<accession>A0A2V3IHI6</accession>
<keyword evidence="8" id="KW-1185">Reference proteome</keyword>
<dbReference type="AlphaFoldDB" id="A0A2V3IHI6"/>
<comment type="caution">
    <text evidence="7">The sequence shown here is derived from an EMBL/GenBank/DDBJ whole genome shotgun (WGS) entry which is preliminary data.</text>
</comment>
<evidence type="ECO:0000256" key="2">
    <source>
        <dbReference type="ARBA" id="ARBA00022792"/>
    </source>
</evidence>
<dbReference type="OrthoDB" id="3499at2759"/>